<dbReference type="AlphaFoldDB" id="A0A830CPF0"/>
<dbReference type="InterPro" id="IPR006564">
    <property type="entry name" value="Znf_PMZ"/>
</dbReference>
<dbReference type="Pfam" id="PF04434">
    <property type="entry name" value="SWIM"/>
    <property type="match status" value="1"/>
</dbReference>
<dbReference type="InterPro" id="IPR031052">
    <property type="entry name" value="FHY3/FAR1"/>
</dbReference>
<organism evidence="10 11">
    <name type="scientific">Phtheirospermum japonicum</name>
    <dbReference type="NCBI Taxonomy" id="374723"/>
    <lineage>
        <taxon>Eukaryota</taxon>
        <taxon>Viridiplantae</taxon>
        <taxon>Streptophyta</taxon>
        <taxon>Embryophyta</taxon>
        <taxon>Tracheophyta</taxon>
        <taxon>Spermatophyta</taxon>
        <taxon>Magnoliopsida</taxon>
        <taxon>eudicotyledons</taxon>
        <taxon>Gunneridae</taxon>
        <taxon>Pentapetalae</taxon>
        <taxon>asterids</taxon>
        <taxon>lamiids</taxon>
        <taxon>Lamiales</taxon>
        <taxon>Orobanchaceae</taxon>
        <taxon>Orobanchaceae incertae sedis</taxon>
        <taxon>Phtheirospermum</taxon>
    </lineage>
</organism>
<accession>A0A830CPF0</accession>
<gene>
    <name evidence="10" type="ORF">PHJA_001921400</name>
</gene>
<feature type="region of interest" description="Disordered" evidence="7">
    <location>
        <begin position="670"/>
        <end position="724"/>
    </location>
</feature>
<reference evidence="10" key="1">
    <citation type="submission" date="2020-07" db="EMBL/GenBank/DDBJ databases">
        <title>Ethylene signaling mediates host invasion by parasitic plants.</title>
        <authorList>
            <person name="Yoshida S."/>
        </authorList>
    </citation>
    <scope>NUCLEOTIDE SEQUENCE</scope>
    <source>
        <strain evidence="10">Okayama</strain>
    </source>
</reference>
<evidence type="ECO:0000256" key="7">
    <source>
        <dbReference type="SAM" id="MobiDB-lite"/>
    </source>
</evidence>
<evidence type="ECO:0000256" key="2">
    <source>
        <dbReference type="ARBA" id="ARBA00022723"/>
    </source>
</evidence>
<dbReference type="InterPro" id="IPR018289">
    <property type="entry name" value="MULE_transposase_dom"/>
</dbReference>
<dbReference type="PANTHER" id="PTHR31669">
    <property type="entry name" value="PROTEIN FAR1-RELATED SEQUENCE 10-RELATED"/>
    <property type="match status" value="1"/>
</dbReference>
<dbReference type="Pfam" id="PF10551">
    <property type="entry name" value="MULE"/>
    <property type="match status" value="1"/>
</dbReference>
<evidence type="ECO:0000256" key="5">
    <source>
        <dbReference type="PROSITE-ProRule" id="PRU00325"/>
    </source>
</evidence>
<comment type="caution">
    <text evidence="10">The sequence shown here is derived from an EMBL/GenBank/DDBJ whole genome shotgun (WGS) entry which is preliminary data.</text>
</comment>
<evidence type="ECO:0000256" key="3">
    <source>
        <dbReference type="ARBA" id="ARBA00022771"/>
    </source>
</evidence>
<evidence type="ECO:0000313" key="10">
    <source>
        <dbReference type="EMBL" id="GFP97773.1"/>
    </source>
</evidence>
<dbReference type="SMART" id="SM00575">
    <property type="entry name" value="ZnF_PMZ"/>
    <property type="match status" value="1"/>
</dbReference>
<evidence type="ECO:0000256" key="1">
    <source>
        <dbReference type="ARBA" id="ARBA00005889"/>
    </source>
</evidence>
<comment type="function">
    <text evidence="6">Putative transcription activator involved in regulating light control of development.</text>
</comment>
<dbReference type="OrthoDB" id="1915076at2759"/>
<evidence type="ECO:0000256" key="6">
    <source>
        <dbReference type="RuleBase" id="RU367018"/>
    </source>
</evidence>
<dbReference type="CDD" id="cd22744">
    <property type="entry name" value="OTU"/>
    <property type="match status" value="1"/>
</dbReference>
<evidence type="ECO:0000259" key="8">
    <source>
        <dbReference type="PROSITE" id="PS50802"/>
    </source>
</evidence>
<keyword evidence="6" id="KW-0539">Nucleus</keyword>
<dbReference type="GO" id="GO:0005634">
    <property type="term" value="C:nucleus"/>
    <property type="evidence" value="ECO:0007669"/>
    <property type="project" value="UniProtKB-SubCell"/>
</dbReference>
<dbReference type="PROSITE" id="PS50802">
    <property type="entry name" value="OTU"/>
    <property type="match status" value="1"/>
</dbReference>
<protein>
    <recommendedName>
        <fullName evidence="6">Protein FAR1-RELATED SEQUENCE</fullName>
    </recommendedName>
</protein>
<dbReference type="PANTHER" id="PTHR31669:SF283">
    <property type="entry name" value="PROTEIN FAR1-RELATED SEQUENCE"/>
    <property type="match status" value="1"/>
</dbReference>
<keyword evidence="2 6" id="KW-0479">Metal-binding</keyword>
<sequence>MSTNHGPKNMHEIINDIFGFSDEENDMDWTSSGHGADEVANNEIEDIFKEGEEIAIGENSSDDATRAEFDAYDGIKFKNNVEGEEPINNNGDGPSGVWTVTRVFNNHNHALDPKMTRMMPSPRNLTLEMKRTLEANDIAGIRPSKSIRMLEVQKGGPNNLGCLPKDCRNFIESNRRLRLGEGDAHAIQNLFMKLQQEERDFFYLINTDVEGRLANVLWVHPRCKAAYEEFHDVVCFDTTYLVNRYNMSFGTIIGVNKHGQSILLGCALISHENISSFKWLFSTWLDAMGGIHPNGILSDQCPSITAVVKEVMPNTRHRFCLWHIMQKVPMKFSHIAEFDSAVSDFKKLVYESHTILEFERKWNEFIEKCSLENNQWLSSLYKERESWASVYLDHFFWAGMVSSQRSESMHVFFDDYIHHGSTLKQFVEQYAIALRTKIQKESKADFDSNNKVVKCVSQFLWEKQFVDVYTHSILKKVQTEIRRVMHCHLIAPTDEERLAMAQDIQNGIEKYKILDKCIIEKKKYKDIEFTVEYIQHGGYLSCSCRKFEAQGLLCRHVFLVMSFCNITHLNERYICRRWRKDIFRPHTRILFHGGYPHMTEAYKSCKELENVFQECVDLCTDSVPRMDYLKQRLELLKNDVINWLTRGRGRPRTNRIKGKIELEYGSRDGRKGVGGRGCSARVERNTNKSKNDNEGAQAVFANSRKKKDSSREGRGFSARVDLNTNQSTNDNEIEHQYTQHMVDKGLVVPYGLYSYIVRTKDVESDGHCGFRAIAGLLGYNEESWGRVRGELYNELLKNQELYSKVFKENGGVENTFTKLNYYKDVAPKKYWFSLPDMGHLVASCYNVALVCLDERMSQTYLPLRTTISYPPRMLCIGIVNKNHFIQVFLKEDCPLPAVYMGFFPPRNFSRLGEIRRDITTSPTHYPLDAWFISRSMCMINPESSKLLNLF</sequence>
<dbReference type="PROSITE" id="PS50966">
    <property type="entry name" value="ZF_SWIM"/>
    <property type="match status" value="1"/>
</dbReference>
<dbReference type="InterPro" id="IPR003323">
    <property type="entry name" value="OTU_dom"/>
</dbReference>
<feature type="domain" description="OTU" evidence="8">
    <location>
        <begin position="757"/>
        <end position="890"/>
    </location>
</feature>
<evidence type="ECO:0000259" key="9">
    <source>
        <dbReference type="PROSITE" id="PS50966"/>
    </source>
</evidence>
<dbReference type="GO" id="GO:0008270">
    <property type="term" value="F:zinc ion binding"/>
    <property type="evidence" value="ECO:0007669"/>
    <property type="project" value="UniProtKB-UniRule"/>
</dbReference>
<dbReference type="EMBL" id="BMAC01000502">
    <property type="protein sequence ID" value="GFP97773.1"/>
    <property type="molecule type" value="Genomic_DNA"/>
</dbReference>
<dbReference type="GO" id="GO:0006355">
    <property type="term" value="P:regulation of DNA-templated transcription"/>
    <property type="evidence" value="ECO:0007669"/>
    <property type="project" value="UniProtKB-UniRule"/>
</dbReference>
<comment type="subcellular location">
    <subcellularLocation>
        <location evidence="6">Nucleus</location>
    </subcellularLocation>
</comment>
<keyword evidence="4 6" id="KW-0862">Zinc</keyword>
<keyword evidence="11" id="KW-1185">Reference proteome</keyword>
<dbReference type="InterPro" id="IPR007527">
    <property type="entry name" value="Znf_SWIM"/>
</dbReference>
<feature type="domain" description="SWIM-type" evidence="9">
    <location>
        <begin position="529"/>
        <end position="565"/>
    </location>
</feature>
<evidence type="ECO:0000256" key="4">
    <source>
        <dbReference type="ARBA" id="ARBA00022833"/>
    </source>
</evidence>
<name>A0A830CPF0_9LAMI</name>
<dbReference type="Proteomes" id="UP000653305">
    <property type="component" value="Unassembled WGS sequence"/>
</dbReference>
<evidence type="ECO:0000313" key="11">
    <source>
        <dbReference type="Proteomes" id="UP000653305"/>
    </source>
</evidence>
<dbReference type="Gene3D" id="3.90.70.80">
    <property type="match status" value="1"/>
</dbReference>
<keyword evidence="3 5" id="KW-0863">Zinc-finger</keyword>
<proteinExistence type="inferred from homology"/>
<feature type="compositionally biased region" description="Basic and acidic residues" evidence="7">
    <location>
        <begin position="681"/>
        <end position="693"/>
    </location>
</feature>
<comment type="similarity">
    <text evidence="1 6">Belongs to the FHY3/FAR1 family.</text>
</comment>